<dbReference type="Proteomes" id="UP000015100">
    <property type="component" value="Unassembled WGS sequence"/>
</dbReference>
<protein>
    <submittedName>
        <fullName evidence="2">Uncharacterized protein</fullName>
    </submittedName>
</protein>
<name>S8A8V3_DACHA</name>
<dbReference type="HOGENOM" id="CLU_1331912_0_0_1"/>
<reference evidence="3" key="2">
    <citation type="submission" date="2013-04" db="EMBL/GenBank/DDBJ databases">
        <title>Genomic mechanisms accounting for the adaptation to parasitism in nematode-trapping fungi.</title>
        <authorList>
            <person name="Ahren D.G."/>
        </authorList>
    </citation>
    <scope>NUCLEOTIDE SEQUENCE [LARGE SCALE GENOMIC DNA]</scope>
    <source>
        <strain evidence="3">CBS 200.50</strain>
    </source>
</reference>
<dbReference type="OrthoDB" id="5273142at2759"/>
<gene>
    <name evidence="2" type="ORF">H072_6758</name>
</gene>
<comment type="caution">
    <text evidence="2">The sequence shown here is derived from an EMBL/GenBank/DDBJ whole genome shotgun (WGS) entry which is preliminary data.</text>
</comment>
<accession>S8A8V3</accession>
<keyword evidence="3" id="KW-1185">Reference proteome</keyword>
<sequence>MGTFAQNGSKFMPRPSHNGKEQQLPSGYNPIPYNMGNMYQLPPKGWVKVGAIENGHLFQVPCPPPAVPNINFYNLMPPQLSQDADLQLNDDTIDPSLGEYKHCTLNPNPGTVKPWRDELERIFQDLPSHSSKEGYVEFYKRGYLGEPMFPLHAPRRFEQAFFFGILERMWDVDVEFGIFRQMHGISDEGEVNGVRQFLPQGIEIEH</sequence>
<dbReference type="AlphaFoldDB" id="S8A8V3"/>
<proteinExistence type="predicted"/>
<evidence type="ECO:0000256" key="1">
    <source>
        <dbReference type="SAM" id="MobiDB-lite"/>
    </source>
</evidence>
<feature type="region of interest" description="Disordered" evidence="1">
    <location>
        <begin position="1"/>
        <end position="28"/>
    </location>
</feature>
<dbReference type="EMBL" id="AQGS01000471">
    <property type="protein sequence ID" value="EPS39435.1"/>
    <property type="molecule type" value="Genomic_DNA"/>
</dbReference>
<reference evidence="2 3" key="1">
    <citation type="journal article" date="2013" name="PLoS Genet.">
        <title>Genomic mechanisms accounting for the adaptation to parasitism in nematode-trapping fungi.</title>
        <authorList>
            <person name="Meerupati T."/>
            <person name="Andersson K.M."/>
            <person name="Friman E."/>
            <person name="Kumar D."/>
            <person name="Tunlid A."/>
            <person name="Ahren D."/>
        </authorList>
    </citation>
    <scope>NUCLEOTIDE SEQUENCE [LARGE SCALE GENOMIC DNA]</scope>
    <source>
        <strain evidence="2 3">CBS 200.50</strain>
    </source>
</reference>
<evidence type="ECO:0000313" key="2">
    <source>
        <dbReference type="EMBL" id="EPS39435.1"/>
    </source>
</evidence>
<organism evidence="2 3">
    <name type="scientific">Dactylellina haptotyla (strain CBS 200.50)</name>
    <name type="common">Nematode-trapping fungus</name>
    <name type="synonym">Monacrosporium haptotylum</name>
    <dbReference type="NCBI Taxonomy" id="1284197"/>
    <lineage>
        <taxon>Eukaryota</taxon>
        <taxon>Fungi</taxon>
        <taxon>Dikarya</taxon>
        <taxon>Ascomycota</taxon>
        <taxon>Pezizomycotina</taxon>
        <taxon>Orbiliomycetes</taxon>
        <taxon>Orbiliales</taxon>
        <taxon>Orbiliaceae</taxon>
        <taxon>Dactylellina</taxon>
    </lineage>
</organism>
<evidence type="ECO:0000313" key="3">
    <source>
        <dbReference type="Proteomes" id="UP000015100"/>
    </source>
</evidence>